<keyword evidence="3" id="KW-1185">Reference proteome</keyword>
<evidence type="ECO:0000313" key="3">
    <source>
        <dbReference type="Proteomes" id="UP001549104"/>
    </source>
</evidence>
<dbReference type="NCBIfam" id="NF041742">
    <property type="entry name" value="WGxxGxxG_fam"/>
    <property type="match status" value="1"/>
</dbReference>
<evidence type="ECO:0000256" key="1">
    <source>
        <dbReference type="SAM" id="SignalP"/>
    </source>
</evidence>
<dbReference type="Proteomes" id="UP001549104">
    <property type="component" value="Unassembled WGS sequence"/>
</dbReference>
<gene>
    <name evidence="2" type="ORF">ABIC55_004008</name>
</gene>
<dbReference type="EMBL" id="JBEPME010000007">
    <property type="protein sequence ID" value="MET3658889.1"/>
    <property type="molecule type" value="Genomic_DNA"/>
</dbReference>
<name>A0ABV2KCT9_SPOPS</name>
<feature type="signal peptide" evidence="1">
    <location>
        <begin position="1"/>
        <end position="26"/>
    </location>
</feature>
<organism evidence="2 3">
    <name type="scientific">Sporosarcina psychrophila</name>
    <name type="common">Bacillus psychrophilus</name>
    <dbReference type="NCBI Taxonomy" id="1476"/>
    <lineage>
        <taxon>Bacteria</taxon>
        <taxon>Bacillati</taxon>
        <taxon>Bacillota</taxon>
        <taxon>Bacilli</taxon>
        <taxon>Bacillales</taxon>
        <taxon>Caryophanaceae</taxon>
        <taxon>Sporosarcina</taxon>
    </lineage>
</organism>
<sequence length="78" mass="8654">MLKKLLYSSCSIFLTFMFFGMSTGYAQDSTTDIFSHTNDVTHLADADNGVDDDDTDWGWIGLLGLAGLLGLRRKDNDK</sequence>
<proteinExistence type="predicted"/>
<accession>A0ABV2KCT9</accession>
<dbReference type="RefSeq" id="WP_354314511.1">
    <property type="nucleotide sequence ID" value="NZ_JBEPME010000007.1"/>
</dbReference>
<keyword evidence="1" id="KW-0732">Signal</keyword>
<dbReference type="NCBIfam" id="NF038039">
    <property type="entry name" value="WGxxGxxG-CTERM"/>
    <property type="match status" value="1"/>
</dbReference>
<reference evidence="2 3" key="1">
    <citation type="submission" date="2024-06" db="EMBL/GenBank/DDBJ databases">
        <title>Sorghum-associated microbial communities from plants grown in Nebraska, USA.</title>
        <authorList>
            <person name="Schachtman D."/>
        </authorList>
    </citation>
    <scope>NUCLEOTIDE SEQUENCE [LARGE SCALE GENOMIC DNA]</scope>
    <source>
        <strain evidence="2 3">1288</strain>
    </source>
</reference>
<feature type="chain" id="PRO_5047379314" evidence="1">
    <location>
        <begin position="27"/>
        <end position="78"/>
    </location>
</feature>
<comment type="caution">
    <text evidence="2">The sequence shown here is derived from an EMBL/GenBank/DDBJ whole genome shotgun (WGS) entry which is preliminary data.</text>
</comment>
<protein>
    <submittedName>
        <fullName evidence="2">MYXO-CTERM domain-containing protein</fullName>
    </submittedName>
</protein>
<evidence type="ECO:0000313" key="2">
    <source>
        <dbReference type="EMBL" id="MET3658889.1"/>
    </source>
</evidence>